<feature type="region of interest" description="Disordered" evidence="1">
    <location>
        <begin position="1"/>
        <end position="40"/>
    </location>
</feature>
<dbReference type="STRING" id="1210089.GCA_001613165_04640"/>
<proteinExistence type="predicted"/>
<sequence length="370" mass="39719">MSVEGNGRPADDKPATGIEGNGSAAAAGNGSSSATATLTPEAPAEKTFRQKWLGVNKEGRDPRYLALRNFAASLTFFNIVGFLFLGFEQPWLWPFLAAGTAYAVELALETLAAWAYRRPAAYRGNGLRGLLVFLMPAHITGLALNFLVYAGDTFLPVAFGITVAVGAKWVLRAKINGKMKHFMNPSNFGIVIALLVFPFFSVVGPYHFLEFVSGPVDALLVLGLLMAGTMLNAKLTKKTPLIMAWLGAFVLQAVVRGLLDSDISIIAGLAPMTGIAFVLYSNYMITDPATTPFKKRDQIAFGATVGIMYGVCMALNVSFGLFFALVIVCAARGIFWWYRNIREWLGTRAPAAVTATVTEKAAPEPVAATS</sequence>
<feature type="transmembrane region" description="Helical" evidence="2">
    <location>
        <begin position="127"/>
        <end position="148"/>
    </location>
</feature>
<gene>
    <name evidence="3" type="ORF">DFR68_101352</name>
</gene>
<feature type="transmembrane region" description="Helical" evidence="2">
    <location>
        <begin position="265"/>
        <end position="286"/>
    </location>
</feature>
<name>A0A370HJ62_9NOCA</name>
<keyword evidence="2" id="KW-0812">Transmembrane</keyword>
<dbReference type="AlphaFoldDB" id="A0A370HJ62"/>
<protein>
    <recommendedName>
        <fullName evidence="5">Enediyne biosynthesis protein</fullName>
    </recommendedName>
</protein>
<feature type="compositionally biased region" description="Low complexity" evidence="1">
    <location>
        <begin position="21"/>
        <end position="40"/>
    </location>
</feature>
<evidence type="ECO:0000313" key="3">
    <source>
        <dbReference type="EMBL" id="RDI55519.1"/>
    </source>
</evidence>
<feature type="transmembrane region" description="Helical" evidence="2">
    <location>
        <begin position="191"/>
        <end position="209"/>
    </location>
</feature>
<organism evidence="3 4">
    <name type="scientific">Nocardia mexicana</name>
    <dbReference type="NCBI Taxonomy" id="279262"/>
    <lineage>
        <taxon>Bacteria</taxon>
        <taxon>Bacillati</taxon>
        <taxon>Actinomycetota</taxon>
        <taxon>Actinomycetes</taxon>
        <taxon>Mycobacteriales</taxon>
        <taxon>Nocardiaceae</taxon>
        <taxon>Nocardia</taxon>
    </lineage>
</organism>
<dbReference type="Proteomes" id="UP000255355">
    <property type="component" value="Unassembled WGS sequence"/>
</dbReference>
<keyword evidence="2" id="KW-1133">Transmembrane helix</keyword>
<accession>A0A370HJ62</accession>
<feature type="transmembrane region" description="Helical" evidence="2">
    <location>
        <begin position="154"/>
        <end position="171"/>
    </location>
</feature>
<feature type="transmembrane region" description="Helical" evidence="2">
    <location>
        <begin position="91"/>
        <end position="115"/>
    </location>
</feature>
<dbReference type="OrthoDB" id="9776359at2"/>
<evidence type="ECO:0000256" key="2">
    <source>
        <dbReference type="SAM" id="Phobius"/>
    </source>
</evidence>
<feature type="transmembrane region" description="Helical" evidence="2">
    <location>
        <begin position="65"/>
        <end position="85"/>
    </location>
</feature>
<evidence type="ECO:0008006" key="5">
    <source>
        <dbReference type="Google" id="ProtNLM"/>
    </source>
</evidence>
<feature type="transmembrane region" description="Helical" evidence="2">
    <location>
        <begin position="240"/>
        <end position="259"/>
    </location>
</feature>
<dbReference type="RefSeq" id="WP_068023165.1">
    <property type="nucleotide sequence ID" value="NZ_QQAZ01000001.1"/>
</dbReference>
<evidence type="ECO:0000313" key="4">
    <source>
        <dbReference type="Proteomes" id="UP000255355"/>
    </source>
</evidence>
<evidence type="ECO:0000256" key="1">
    <source>
        <dbReference type="SAM" id="MobiDB-lite"/>
    </source>
</evidence>
<feature type="transmembrane region" description="Helical" evidence="2">
    <location>
        <begin position="215"/>
        <end position="233"/>
    </location>
</feature>
<keyword evidence="4" id="KW-1185">Reference proteome</keyword>
<comment type="caution">
    <text evidence="3">The sequence shown here is derived from an EMBL/GenBank/DDBJ whole genome shotgun (WGS) entry which is preliminary data.</text>
</comment>
<keyword evidence="2" id="KW-0472">Membrane</keyword>
<reference evidence="3 4" key="1">
    <citation type="submission" date="2018-07" db="EMBL/GenBank/DDBJ databases">
        <title>Genomic Encyclopedia of Type Strains, Phase IV (KMG-IV): sequencing the most valuable type-strain genomes for metagenomic binning, comparative biology and taxonomic classification.</title>
        <authorList>
            <person name="Goeker M."/>
        </authorList>
    </citation>
    <scope>NUCLEOTIDE SEQUENCE [LARGE SCALE GENOMIC DNA]</scope>
    <source>
        <strain evidence="3 4">DSM 44952</strain>
    </source>
</reference>
<dbReference type="EMBL" id="QQAZ01000001">
    <property type="protein sequence ID" value="RDI55519.1"/>
    <property type="molecule type" value="Genomic_DNA"/>
</dbReference>